<dbReference type="AlphaFoldDB" id="A0A815TJR5"/>
<dbReference type="Gene3D" id="3.40.50.1820">
    <property type="entry name" value="alpha/beta hydrolase"/>
    <property type="match status" value="1"/>
</dbReference>
<dbReference type="PANTHER" id="PTHR32268">
    <property type="entry name" value="HOMOSERINE O-ACETYLTRANSFERASE"/>
    <property type="match status" value="1"/>
</dbReference>
<evidence type="ECO:0000313" key="4">
    <source>
        <dbReference type="EMBL" id="CAF4365354.1"/>
    </source>
</evidence>
<dbReference type="GO" id="GO:0009092">
    <property type="term" value="P:homoserine metabolic process"/>
    <property type="evidence" value="ECO:0007669"/>
    <property type="project" value="TreeGrafter"/>
</dbReference>
<dbReference type="EMBL" id="CAJNOQ010022648">
    <property type="protein sequence ID" value="CAF1503968.1"/>
    <property type="molecule type" value="Genomic_DNA"/>
</dbReference>
<dbReference type="GO" id="GO:0005739">
    <property type="term" value="C:mitochondrion"/>
    <property type="evidence" value="ECO:0007669"/>
    <property type="project" value="TreeGrafter"/>
</dbReference>
<dbReference type="Proteomes" id="UP000681722">
    <property type="component" value="Unassembled WGS sequence"/>
</dbReference>
<dbReference type="InterPro" id="IPR029058">
    <property type="entry name" value="AB_hydrolase_fold"/>
</dbReference>
<dbReference type="Proteomes" id="UP000682733">
    <property type="component" value="Unassembled WGS sequence"/>
</dbReference>
<keyword evidence="5" id="KW-1185">Reference proteome</keyword>
<evidence type="ECO:0000313" key="2">
    <source>
        <dbReference type="EMBL" id="CAF1503968.1"/>
    </source>
</evidence>
<name>A0A815TJR5_9BILA</name>
<dbReference type="OrthoDB" id="444135at2759"/>
<evidence type="ECO:0000313" key="3">
    <source>
        <dbReference type="EMBL" id="CAF4169479.1"/>
    </source>
</evidence>
<sequence>MATNVDIFKTEYLRLKHVETQYKTFKEEQAFKDNEMKEKFEQFENKILELTTANEHLTNQVDALTLPVCSSKTAITSTTRSAYYKRIISGYQIFNYDNEFKLKYNNAFLDKFQLAYETWGELDKKKTNAVLIFTSLEASSHAKSHEAHLCTGWWEQFIGPGLAIDTNHLFVICCNHIGGCYGTTGPSSINPKTNCPYGSSFPILSVEDFVNAQFLLIQKLGIQKVLKKAL</sequence>
<reference evidence="2" key="1">
    <citation type="submission" date="2021-02" db="EMBL/GenBank/DDBJ databases">
        <authorList>
            <person name="Nowell W R."/>
        </authorList>
    </citation>
    <scope>NUCLEOTIDE SEQUENCE</scope>
</reference>
<dbReference type="GO" id="GO:0009086">
    <property type="term" value="P:methionine biosynthetic process"/>
    <property type="evidence" value="ECO:0007669"/>
    <property type="project" value="TreeGrafter"/>
</dbReference>
<evidence type="ECO:0000313" key="1">
    <source>
        <dbReference type="EMBL" id="CAF1359087.1"/>
    </source>
</evidence>
<accession>A0A815TJR5</accession>
<dbReference type="GO" id="GO:0004414">
    <property type="term" value="F:homoserine O-acetyltransferase activity"/>
    <property type="evidence" value="ECO:0007669"/>
    <property type="project" value="TreeGrafter"/>
</dbReference>
<dbReference type="EMBL" id="CAJOBA010044842">
    <property type="protein sequence ID" value="CAF4169479.1"/>
    <property type="molecule type" value="Genomic_DNA"/>
</dbReference>
<comment type="caution">
    <text evidence="2">The sequence shown here is derived from an EMBL/GenBank/DDBJ whole genome shotgun (WGS) entry which is preliminary data.</text>
</comment>
<protein>
    <submittedName>
        <fullName evidence="2">Uncharacterized protein</fullName>
    </submittedName>
</protein>
<dbReference type="EMBL" id="CAJOBC010088171">
    <property type="protein sequence ID" value="CAF4365354.1"/>
    <property type="molecule type" value="Genomic_DNA"/>
</dbReference>
<dbReference type="Proteomes" id="UP000677228">
    <property type="component" value="Unassembled WGS sequence"/>
</dbReference>
<dbReference type="PANTHER" id="PTHR32268:SF16">
    <property type="entry name" value="SERINE O-SUCCINYLTRANSFERASE"/>
    <property type="match status" value="1"/>
</dbReference>
<dbReference type="GO" id="GO:0006535">
    <property type="term" value="P:cysteine biosynthetic process from serine"/>
    <property type="evidence" value="ECO:0007669"/>
    <property type="project" value="TreeGrafter"/>
</dbReference>
<dbReference type="Proteomes" id="UP000663829">
    <property type="component" value="Unassembled WGS sequence"/>
</dbReference>
<dbReference type="EMBL" id="CAJNOK010023189">
    <property type="protein sequence ID" value="CAF1359087.1"/>
    <property type="molecule type" value="Genomic_DNA"/>
</dbReference>
<dbReference type="GO" id="GO:0009001">
    <property type="term" value="F:serine O-acetyltransferase activity"/>
    <property type="evidence" value="ECO:0007669"/>
    <property type="project" value="TreeGrafter"/>
</dbReference>
<organism evidence="2 5">
    <name type="scientific">Didymodactylos carnosus</name>
    <dbReference type="NCBI Taxonomy" id="1234261"/>
    <lineage>
        <taxon>Eukaryota</taxon>
        <taxon>Metazoa</taxon>
        <taxon>Spiralia</taxon>
        <taxon>Gnathifera</taxon>
        <taxon>Rotifera</taxon>
        <taxon>Eurotatoria</taxon>
        <taxon>Bdelloidea</taxon>
        <taxon>Philodinida</taxon>
        <taxon>Philodinidae</taxon>
        <taxon>Didymodactylos</taxon>
    </lineage>
</organism>
<proteinExistence type="predicted"/>
<gene>
    <name evidence="2" type="ORF">GPM918_LOCUS36807</name>
    <name evidence="1" type="ORF">OVA965_LOCUS31161</name>
    <name evidence="4" type="ORF">SRO942_LOCUS37557</name>
    <name evidence="3" type="ORF">TMI583_LOCUS31989</name>
</gene>
<dbReference type="InterPro" id="IPR008220">
    <property type="entry name" value="HAT_MetX-like"/>
</dbReference>
<dbReference type="SUPFAM" id="SSF53474">
    <property type="entry name" value="alpha/beta-Hydrolases"/>
    <property type="match status" value="1"/>
</dbReference>
<evidence type="ECO:0000313" key="5">
    <source>
        <dbReference type="Proteomes" id="UP000663829"/>
    </source>
</evidence>